<dbReference type="EMBL" id="UINC01148457">
    <property type="protein sequence ID" value="SVD40351.1"/>
    <property type="molecule type" value="Genomic_DNA"/>
</dbReference>
<reference evidence="1" key="1">
    <citation type="submission" date="2018-05" db="EMBL/GenBank/DDBJ databases">
        <authorList>
            <person name="Lanie J.A."/>
            <person name="Ng W.-L."/>
            <person name="Kazmierczak K.M."/>
            <person name="Andrzejewski T.M."/>
            <person name="Davidsen T.M."/>
            <person name="Wayne K.J."/>
            <person name="Tettelin H."/>
            <person name="Glass J.I."/>
            <person name="Rusch D."/>
            <person name="Podicherti R."/>
            <person name="Tsui H.-C.T."/>
            <person name="Winkler M.E."/>
        </authorList>
    </citation>
    <scope>NUCLEOTIDE SEQUENCE</scope>
</reference>
<accession>A0A382V3A1</accession>
<gene>
    <name evidence="1" type="ORF">METZ01_LOCUS393205</name>
</gene>
<protein>
    <submittedName>
        <fullName evidence="1">Uncharacterized protein</fullName>
    </submittedName>
</protein>
<evidence type="ECO:0000313" key="1">
    <source>
        <dbReference type="EMBL" id="SVD40351.1"/>
    </source>
</evidence>
<dbReference type="AlphaFoldDB" id="A0A382V3A1"/>
<proteinExistence type="predicted"/>
<sequence length="141" mass="16327">MDDERERELEELMTREFPCECWPDNSLNNRWTYDKYSLEIFGVEEQGSSYKADAMLTCSKCGQTWTSMIQFEMMRDGVTDVPELFPTDEIVTLHLHDFDVDTICFDEDSALNENDGGPVSSFHAECKICFDSVWSGDCEWS</sequence>
<name>A0A382V3A1_9ZZZZ</name>
<organism evidence="1">
    <name type="scientific">marine metagenome</name>
    <dbReference type="NCBI Taxonomy" id="408172"/>
    <lineage>
        <taxon>unclassified sequences</taxon>
        <taxon>metagenomes</taxon>
        <taxon>ecological metagenomes</taxon>
    </lineage>
</organism>